<evidence type="ECO:0000256" key="1">
    <source>
        <dbReference type="ARBA" id="ARBA00004651"/>
    </source>
</evidence>
<accession>A0A192A0L4</accession>
<dbReference type="PANTHER" id="PTHR30460:SF0">
    <property type="entry name" value="MODERATE CONDUCTANCE MECHANOSENSITIVE CHANNEL YBIO"/>
    <property type="match status" value="1"/>
</dbReference>
<dbReference type="InterPro" id="IPR045276">
    <property type="entry name" value="YbiO_bact"/>
</dbReference>
<dbReference type="InterPro" id="IPR011014">
    <property type="entry name" value="MscS_channel_TM-2"/>
</dbReference>
<reference evidence="8" key="1">
    <citation type="submission" date="2016-06" db="EMBL/GenBank/DDBJ databases">
        <authorList>
            <person name="Xu Y."/>
            <person name="Nagy A."/>
            <person name="Yan X."/>
            <person name="Kim S.W."/>
            <person name="Haley B."/>
            <person name="Liu N.T."/>
            <person name="Nou X."/>
        </authorList>
    </citation>
    <scope>NUCLEOTIDE SEQUENCE [LARGE SCALE GENOMIC DNA]</scope>
    <source>
        <strain evidence="8">ATCC 49129</strain>
    </source>
</reference>
<dbReference type="STRING" id="190721.ACS15_3450"/>
<evidence type="ECO:0000256" key="3">
    <source>
        <dbReference type="ARBA" id="ARBA00022475"/>
    </source>
</evidence>
<protein>
    <submittedName>
        <fullName evidence="7">Mechanosensitive ion channel protein MscS</fullName>
    </submittedName>
</protein>
<dbReference type="GO" id="GO:0008381">
    <property type="term" value="F:mechanosensitive monoatomic ion channel activity"/>
    <property type="evidence" value="ECO:0007669"/>
    <property type="project" value="InterPro"/>
</dbReference>
<evidence type="ECO:0000256" key="4">
    <source>
        <dbReference type="ARBA" id="ARBA00022692"/>
    </source>
</evidence>
<sequence>MRTQFLLLTRRLSLLALFLLTLGAAPNVVHAAPVSFSKLTKLSAAESSASAPAATPAQTRESLDAVITLLDNDQQRAALVGELKQLRDGVTAQQKAQAEQAPGLLGAVASLIENGSVEADVEAGAPRYWLRRIEAASGNASLLAAPERRMSVVTDFAGTVAVWAGIAGGLLGLGWLLRRLLGIKAGLGAHPTTRALFVDALRKIGPWAVSFAVLMRWEHEATPGFVLAVVLAYAIVWGAIIMAGVAMLFSLFAGSAHRRVAVEYLLKHGMWPIFLTASLGACGDALLDPRVALMLGGALSLLLSTICNAVSSIMLAVGALWVRRPIGQLITNRPLEQRQGEHAGNELRRLIAALWPVPVVVLAGVTVAATLTMPDNVDAISRRAVMTSLLLVAAFFLTAVVRPRASWRSHLRLTRTSPYVERLKHFFAALVQLGIWIVFAELVLRVWGHTLVEVTHSSVNGRRIADAMAGLISTVFATWLAWILLDTAILRALSPATSRAQPSTRARTILPLLRNGLKVALIVTAAIGVLANLGVNVTPLVAGAGVIGLAVGFGAQSLAQDLITGIFILMEDTISVGDTVDVGVATGTVISLTIRTVRLRDGTGAIHSIPFSQIKTVRNLSRDYSFADFEVRVAMDADPQKAIDLVRTAADQIAGEPRFAYTLLGGAEVFGLDRFDSSNGGAMIVKGRFKTLPQKQAEVLRAFNVVLKDAFDAAKMPLATPATVLRTSPAFEQWMTQVGGERVSPASNEPPASAPA</sequence>
<organism evidence="7 8">
    <name type="scientific">Ralstonia insidiosa</name>
    <dbReference type="NCBI Taxonomy" id="190721"/>
    <lineage>
        <taxon>Bacteria</taxon>
        <taxon>Pseudomonadati</taxon>
        <taxon>Pseudomonadota</taxon>
        <taxon>Betaproteobacteria</taxon>
        <taxon>Burkholderiales</taxon>
        <taxon>Burkholderiaceae</taxon>
        <taxon>Ralstonia</taxon>
    </lineage>
</organism>
<dbReference type="EMBL" id="CP016022">
    <property type="protein sequence ID" value="ANJ73924.1"/>
    <property type="molecule type" value="Genomic_DNA"/>
</dbReference>
<dbReference type="Proteomes" id="UP000078572">
    <property type="component" value="Chromosome 1"/>
</dbReference>
<dbReference type="InterPro" id="IPR049142">
    <property type="entry name" value="MS_channel_1st"/>
</dbReference>
<evidence type="ECO:0000256" key="6">
    <source>
        <dbReference type="ARBA" id="ARBA00023136"/>
    </source>
</evidence>
<keyword evidence="8" id="KW-1185">Reference proteome</keyword>
<name>A0A192A0L4_9RALS</name>
<dbReference type="Gene3D" id="2.30.30.60">
    <property type="match status" value="1"/>
</dbReference>
<dbReference type="InterPro" id="IPR023408">
    <property type="entry name" value="MscS_beta-dom_sf"/>
</dbReference>
<evidence type="ECO:0000256" key="2">
    <source>
        <dbReference type="ARBA" id="ARBA00008017"/>
    </source>
</evidence>
<dbReference type="AlphaFoldDB" id="A0A192A0L4"/>
<dbReference type="Pfam" id="PF00924">
    <property type="entry name" value="MS_channel_2nd"/>
    <property type="match status" value="1"/>
</dbReference>
<comment type="subcellular location">
    <subcellularLocation>
        <location evidence="1">Cell membrane</location>
        <topology evidence="1">Multi-pass membrane protein</topology>
    </subcellularLocation>
</comment>
<dbReference type="RefSeq" id="WP_064805504.1">
    <property type="nucleotide sequence ID" value="NZ_CP016022.1"/>
</dbReference>
<keyword evidence="5" id="KW-1133">Transmembrane helix</keyword>
<dbReference type="InterPro" id="IPR006685">
    <property type="entry name" value="MscS_channel_2nd"/>
</dbReference>
<gene>
    <name evidence="7" type="ORF">A9Y76_16335</name>
</gene>
<dbReference type="SUPFAM" id="SSF82689">
    <property type="entry name" value="Mechanosensitive channel protein MscS (YggB), C-terminal domain"/>
    <property type="match status" value="1"/>
</dbReference>
<dbReference type="InterPro" id="IPR011066">
    <property type="entry name" value="MscS_channel_C_sf"/>
</dbReference>
<dbReference type="GO" id="GO:0005886">
    <property type="term" value="C:plasma membrane"/>
    <property type="evidence" value="ECO:0007669"/>
    <property type="project" value="UniProtKB-SubCell"/>
</dbReference>
<proteinExistence type="inferred from homology"/>
<dbReference type="PANTHER" id="PTHR30460">
    <property type="entry name" value="MODERATE CONDUCTANCE MECHANOSENSITIVE CHANNEL YBIO"/>
    <property type="match status" value="1"/>
</dbReference>
<comment type="similarity">
    <text evidence="2">Belongs to the MscS (TC 1.A.23) family.</text>
</comment>
<evidence type="ECO:0000313" key="7">
    <source>
        <dbReference type="EMBL" id="ANJ73924.1"/>
    </source>
</evidence>
<dbReference type="OrthoDB" id="6500477at2"/>
<keyword evidence="4" id="KW-0812">Transmembrane</keyword>
<evidence type="ECO:0000313" key="8">
    <source>
        <dbReference type="Proteomes" id="UP000078572"/>
    </source>
</evidence>
<dbReference type="Gene3D" id="1.10.287.1260">
    <property type="match status" value="1"/>
</dbReference>
<keyword evidence="3" id="KW-1003">Cell membrane</keyword>
<dbReference type="Pfam" id="PF21088">
    <property type="entry name" value="MS_channel_1st"/>
    <property type="match status" value="1"/>
</dbReference>
<dbReference type="GeneID" id="61527591"/>
<dbReference type="SUPFAM" id="SSF82861">
    <property type="entry name" value="Mechanosensitive channel protein MscS (YggB), transmembrane region"/>
    <property type="match status" value="1"/>
</dbReference>
<dbReference type="InterPro" id="IPR010920">
    <property type="entry name" value="LSM_dom_sf"/>
</dbReference>
<dbReference type="Gene3D" id="3.30.70.100">
    <property type="match status" value="1"/>
</dbReference>
<evidence type="ECO:0000256" key="5">
    <source>
        <dbReference type="ARBA" id="ARBA00022989"/>
    </source>
</evidence>
<keyword evidence="6" id="KW-0472">Membrane</keyword>
<dbReference type="SUPFAM" id="SSF50182">
    <property type="entry name" value="Sm-like ribonucleoproteins"/>
    <property type="match status" value="1"/>
</dbReference>